<feature type="domain" description="N-acetyltransferase" evidence="1">
    <location>
        <begin position="4"/>
        <end position="166"/>
    </location>
</feature>
<evidence type="ECO:0000259" key="1">
    <source>
        <dbReference type="PROSITE" id="PS51186"/>
    </source>
</evidence>
<dbReference type="RefSeq" id="WP_221192147.1">
    <property type="nucleotide sequence ID" value="NZ_JACHWZ010000026.1"/>
</dbReference>
<reference evidence="2 3" key="1">
    <citation type="submission" date="2020-08" db="EMBL/GenBank/DDBJ databases">
        <title>Genomic Encyclopedia of Type Strains, Phase III (KMG-III): the genomes of soil and plant-associated and newly described type strains.</title>
        <authorList>
            <person name="Whitman W."/>
        </authorList>
    </citation>
    <scope>NUCLEOTIDE SEQUENCE [LARGE SCALE GENOMIC DNA]</scope>
    <source>
        <strain evidence="2 3">CECT 8799</strain>
    </source>
</reference>
<dbReference type="AlphaFoldDB" id="A0A7W4WGH6"/>
<dbReference type="InterPro" id="IPR016181">
    <property type="entry name" value="Acyl_CoA_acyltransferase"/>
</dbReference>
<dbReference type="NCBIfam" id="TIGR03585">
    <property type="entry name" value="PseH"/>
    <property type="match status" value="1"/>
</dbReference>
<name>A0A7W4WGH6_9GAMM</name>
<evidence type="ECO:0000313" key="2">
    <source>
        <dbReference type="EMBL" id="MBB3063186.1"/>
    </source>
</evidence>
<sequence>MNNNSIRRMTQSDLQLVLEWRNHPDVRRYMYTQHEISLEEHRCWFENSSKNSSRHLLIFELNGASQGFINFNLLSAGGVADWGFYAAPAAPKGSGRQMGYAALNYAFFELKFHKVCGQALAYNSRSINFHQSLGFQQEGLLRDQYFDGEQYHSVVCFGLLKHEWQPSQEG</sequence>
<dbReference type="Proteomes" id="UP000535937">
    <property type="component" value="Unassembled WGS sequence"/>
</dbReference>
<dbReference type="GO" id="GO:0016747">
    <property type="term" value="F:acyltransferase activity, transferring groups other than amino-acyl groups"/>
    <property type="evidence" value="ECO:0007669"/>
    <property type="project" value="InterPro"/>
</dbReference>
<evidence type="ECO:0000313" key="3">
    <source>
        <dbReference type="Proteomes" id="UP000535937"/>
    </source>
</evidence>
<accession>A0A7W4WGH6</accession>
<dbReference type="PANTHER" id="PTHR43415">
    <property type="entry name" value="SPERMIDINE N(1)-ACETYLTRANSFERASE"/>
    <property type="match status" value="1"/>
</dbReference>
<keyword evidence="3" id="KW-1185">Reference proteome</keyword>
<dbReference type="InterPro" id="IPR020036">
    <property type="entry name" value="PseH"/>
</dbReference>
<protein>
    <submittedName>
        <fullName evidence="2">UDP-4-amino-4, 6-dideoxy-N-acetyl-beta-L-altrosamine N-acetyltransferase</fullName>
    </submittedName>
</protein>
<keyword evidence="2" id="KW-0808">Transferase</keyword>
<dbReference type="SUPFAM" id="SSF55729">
    <property type="entry name" value="Acyl-CoA N-acyltransferases (Nat)"/>
    <property type="match status" value="1"/>
</dbReference>
<dbReference type="InterPro" id="IPR000182">
    <property type="entry name" value="GNAT_dom"/>
</dbReference>
<gene>
    <name evidence="2" type="ORF">FHS09_004039</name>
</gene>
<organism evidence="2 3">
    <name type="scientific">Microbulbifer rhizosphaerae</name>
    <dbReference type="NCBI Taxonomy" id="1562603"/>
    <lineage>
        <taxon>Bacteria</taxon>
        <taxon>Pseudomonadati</taxon>
        <taxon>Pseudomonadota</taxon>
        <taxon>Gammaproteobacteria</taxon>
        <taxon>Cellvibrionales</taxon>
        <taxon>Microbulbiferaceae</taxon>
        <taxon>Microbulbifer</taxon>
    </lineage>
</organism>
<dbReference type="EMBL" id="JACHWZ010000026">
    <property type="protein sequence ID" value="MBB3063186.1"/>
    <property type="molecule type" value="Genomic_DNA"/>
</dbReference>
<dbReference type="PANTHER" id="PTHR43415:SF3">
    <property type="entry name" value="GNAT-FAMILY ACETYLTRANSFERASE"/>
    <property type="match status" value="1"/>
</dbReference>
<dbReference type="Pfam" id="PF13302">
    <property type="entry name" value="Acetyltransf_3"/>
    <property type="match status" value="1"/>
</dbReference>
<dbReference type="Gene3D" id="3.40.630.30">
    <property type="match status" value="1"/>
</dbReference>
<proteinExistence type="predicted"/>
<comment type="caution">
    <text evidence="2">The sequence shown here is derived from an EMBL/GenBank/DDBJ whole genome shotgun (WGS) entry which is preliminary data.</text>
</comment>
<dbReference type="PROSITE" id="PS51186">
    <property type="entry name" value="GNAT"/>
    <property type="match status" value="1"/>
</dbReference>